<accession>A0A7S4GHZ0</accession>
<evidence type="ECO:0000256" key="1">
    <source>
        <dbReference type="SAM" id="MobiDB-lite"/>
    </source>
</evidence>
<evidence type="ECO:0000313" key="4">
    <source>
        <dbReference type="EMBL" id="CAE0837630.1"/>
    </source>
</evidence>
<dbReference type="GO" id="GO:0003824">
    <property type="term" value="F:catalytic activity"/>
    <property type="evidence" value="ECO:0007669"/>
    <property type="project" value="InterPro"/>
</dbReference>
<proteinExistence type="predicted"/>
<evidence type="ECO:0000259" key="3">
    <source>
        <dbReference type="Pfam" id="PF00561"/>
    </source>
</evidence>
<evidence type="ECO:0000256" key="2">
    <source>
        <dbReference type="SAM" id="Phobius"/>
    </source>
</evidence>
<keyword evidence="2" id="KW-0812">Transmembrane</keyword>
<name>A0A7S4GHZ0_9EUGL</name>
<organism evidence="4">
    <name type="scientific">Eutreptiella gymnastica</name>
    <dbReference type="NCBI Taxonomy" id="73025"/>
    <lineage>
        <taxon>Eukaryota</taxon>
        <taxon>Discoba</taxon>
        <taxon>Euglenozoa</taxon>
        <taxon>Euglenida</taxon>
        <taxon>Spirocuta</taxon>
        <taxon>Euglenophyceae</taxon>
        <taxon>Eutreptiales</taxon>
        <taxon>Eutreptiaceae</taxon>
        <taxon>Eutreptiella</taxon>
    </lineage>
</organism>
<keyword evidence="2" id="KW-1133">Transmembrane helix</keyword>
<gene>
    <name evidence="4" type="ORF">EGYM00163_LOCUS49002</name>
</gene>
<protein>
    <recommendedName>
        <fullName evidence="3">AB hydrolase-1 domain-containing protein</fullName>
    </recommendedName>
</protein>
<dbReference type="InterPro" id="IPR000639">
    <property type="entry name" value="Epox_hydrolase-like"/>
</dbReference>
<dbReference type="Gene3D" id="3.40.50.1820">
    <property type="entry name" value="alpha/beta hydrolase"/>
    <property type="match status" value="1"/>
</dbReference>
<dbReference type="PRINTS" id="PR00412">
    <property type="entry name" value="EPOXHYDRLASE"/>
</dbReference>
<dbReference type="Pfam" id="PF00561">
    <property type="entry name" value="Abhydrolase_1"/>
    <property type="match status" value="1"/>
</dbReference>
<dbReference type="PANTHER" id="PTHR43689:SF8">
    <property type="entry name" value="ALPHA_BETA-HYDROLASES SUPERFAMILY PROTEIN"/>
    <property type="match status" value="1"/>
</dbReference>
<feature type="transmembrane region" description="Helical" evidence="2">
    <location>
        <begin position="83"/>
        <end position="106"/>
    </location>
</feature>
<dbReference type="AlphaFoldDB" id="A0A7S4GHZ0"/>
<feature type="region of interest" description="Disordered" evidence="1">
    <location>
        <begin position="21"/>
        <end position="40"/>
    </location>
</feature>
<dbReference type="InterPro" id="IPR000073">
    <property type="entry name" value="AB_hydrolase_1"/>
</dbReference>
<dbReference type="PRINTS" id="PR00111">
    <property type="entry name" value="ABHYDROLASE"/>
</dbReference>
<keyword evidence="2" id="KW-0472">Membrane</keyword>
<dbReference type="InterPro" id="IPR029058">
    <property type="entry name" value="AB_hydrolase_fold"/>
</dbReference>
<dbReference type="EMBL" id="HBJA01142227">
    <property type="protein sequence ID" value="CAE0837630.1"/>
    <property type="molecule type" value="Transcribed_RNA"/>
</dbReference>
<dbReference type="PANTHER" id="PTHR43689">
    <property type="entry name" value="HYDROLASE"/>
    <property type="match status" value="1"/>
</dbReference>
<feature type="domain" description="AB hydrolase-1" evidence="3">
    <location>
        <begin position="187"/>
        <end position="414"/>
    </location>
</feature>
<sequence length="432" mass="47982">MPFVSPSTSMFASSRSHILSTPRTLTTSQQASLGATSSPNRNYDSLATNVARQPIATHATKLRCWVTPNDHCHKVVANDNQGFFFHGLAMLFGLATFLVIIASTFWRKQFGHRDEVALTPLVGEKGNLGYLPADAIAEIQEVAGRRALSQISRVPVEVPQDVSSEPILTSFLHSTSQAKGEEHTEAPVVLLHGFDSNCLEWRAIQPLLKNHGFQSYAFDILGWGFTERHPEIQDYSPEAKRIHFYNFWKQHLGSQPMILVGASIGGAMAIDFALEHPEAVEKLVLVAPQCFVDGVPPLPGPLAKVGIQALKSKWLRMQVTKQAYNIPDAEEVRDAMLLGRLHCLMDRYDESAVSFIQSGGYSVSKKVSQVSQPTLVLWGRQDQILAPEKYLDQLKARLPNAEYVWIEDSGHVPHCIQPEAWADAVVQFLRKP</sequence>
<reference evidence="4" key="1">
    <citation type="submission" date="2021-01" db="EMBL/GenBank/DDBJ databases">
        <authorList>
            <person name="Corre E."/>
            <person name="Pelletier E."/>
            <person name="Niang G."/>
            <person name="Scheremetjew M."/>
            <person name="Finn R."/>
            <person name="Kale V."/>
            <person name="Holt S."/>
            <person name="Cochrane G."/>
            <person name="Meng A."/>
            <person name="Brown T."/>
            <person name="Cohen L."/>
        </authorList>
    </citation>
    <scope>NUCLEOTIDE SEQUENCE</scope>
    <source>
        <strain evidence="4">CCMP1594</strain>
    </source>
</reference>
<dbReference type="SUPFAM" id="SSF53474">
    <property type="entry name" value="alpha/beta-Hydrolases"/>
    <property type="match status" value="1"/>
</dbReference>